<evidence type="ECO:0000313" key="1">
    <source>
        <dbReference type="EMBL" id="RDE71875.1"/>
    </source>
</evidence>
<dbReference type="PANTHER" id="PTHR34227:SF12">
    <property type="entry name" value="CHAPERONE PROTEIN YCDY"/>
    <property type="match status" value="1"/>
</dbReference>
<dbReference type="EMBL" id="QEPN01000004">
    <property type="protein sequence ID" value="RDE71875.1"/>
    <property type="molecule type" value="Genomic_DNA"/>
</dbReference>
<organism evidence="1 2">
    <name type="scientific">Haemophilus sputorum</name>
    <dbReference type="NCBI Taxonomy" id="1078480"/>
    <lineage>
        <taxon>Bacteria</taxon>
        <taxon>Pseudomonadati</taxon>
        <taxon>Pseudomonadota</taxon>
        <taxon>Gammaproteobacteria</taxon>
        <taxon>Pasteurellales</taxon>
        <taxon>Pasteurellaceae</taxon>
        <taxon>Haemophilus</taxon>
    </lineage>
</organism>
<comment type="caution">
    <text evidence="1">The sequence shown here is derived from an EMBL/GenBank/DDBJ whole genome shotgun (WGS) entry which is preliminary data.</text>
</comment>
<proteinExistence type="predicted"/>
<dbReference type="AlphaFoldDB" id="A0A369YGM0"/>
<protein>
    <submittedName>
        <fullName evidence="1">Molecular chaperone</fullName>
    </submittedName>
</protein>
<evidence type="ECO:0000313" key="2">
    <source>
        <dbReference type="Proteomes" id="UP000253872"/>
    </source>
</evidence>
<dbReference type="RefSeq" id="WP_111402954.1">
    <property type="nucleotide sequence ID" value="NZ_QEPN01000004.1"/>
</dbReference>
<name>A0A369YGM0_9PAST</name>
<dbReference type="InterPro" id="IPR026269">
    <property type="entry name" value="DmsD-type"/>
</dbReference>
<dbReference type="PANTHER" id="PTHR34227">
    <property type="entry name" value="CHAPERONE PROTEIN YCDY"/>
    <property type="match status" value="1"/>
</dbReference>
<gene>
    <name evidence="1" type="ORF">DPV93_05985</name>
</gene>
<accession>A0A369YGM0</accession>
<dbReference type="Proteomes" id="UP000253872">
    <property type="component" value="Unassembled WGS sequence"/>
</dbReference>
<dbReference type="InterPro" id="IPR050289">
    <property type="entry name" value="TorD/DmsD_chaperones"/>
</dbReference>
<dbReference type="InterPro" id="IPR036411">
    <property type="entry name" value="TorD-like_sf"/>
</dbReference>
<dbReference type="PIRSF" id="PIRSF004690">
    <property type="entry name" value="DmsD"/>
    <property type="match status" value="1"/>
</dbReference>
<reference evidence="1 2" key="1">
    <citation type="submission" date="2018-05" db="EMBL/GenBank/DDBJ databases">
        <title>Draft Genome Sequences for a Diverse set of 7 Haemophilus Species.</title>
        <authorList>
            <person name="Nichols M."/>
            <person name="Topaz N."/>
            <person name="Wang X."/>
            <person name="Wang X."/>
            <person name="Boxrud D."/>
        </authorList>
    </citation>
    <scope>NUCLEOTIDE SEQUENCE [LARGE SCALE GENOMIC DNA]</scope>
    <source>
        <strain evidence="1 2">C2002001239</strain>
    </source>
</reference>
<sequence length="186" mass="20825">MHETMINDFSLLCRLFGNLFYRQPTDSLLAGTFQWLAQGGLRQQWALNTDAQSELALTLIEKHAHPTELSAAYQAIFADSGHVSTKISDYQINVAEFEAFRLTRDMPVLSDYDHVALLLLTASWIEDNLDSTAAQQALFADFLLPVMSKFLGKVEAQDSAFYRALAQLTREALAAMADELDEQSDD</sequence>
<dbReference type="Gene3D" id="1.10.3480.10">
    <property type="entry name" value="TorD-like"/>
    <property type="match status" value="2"/>
</dbReference>
<dbReference type="STRING" id="1035839.GCA_000238795_00958"/>
<dbReference type="SUPFAM" id="SSF89155">
    <property type="entry name" value="TorD-like"/>
    <property type="match status" value="1"/>
</dbReference>